<keyword evidence="1" id="KW-0812">Transmembrane</keyword>
<evidence type="ECO:0000256" key="1">
    <source>
        <dbReference type="SAM" id="Phobius"/>
    </source>
</evidence>
<dbReference type="SUPFAM" id="SSF140478">
    <property type="entry name" value="LemA-like"/>
    <property type="match status" value="1"/>
</dbReference>
<protein>
    <submittedName>
        <fullName evidence="2">LemA family protein</fullName>
    </submittedName>
</protein>
<dbReference type="RefSeq" id="WP_193781632.1">
    <property type="nucleotide sequence ID" value="NZ_JADDOJ010000077.1"/>
</dbReference>
<evidence type="ECO:0000313" key="2">
    <source>
        <dbReference type="EMBL" id="MBE7942076.1"/>
    </source>
</evidence>
<comment type="caution">
    <text evidence="2">The sequence shown here is derived from an EMBL/GenBank/DDBJ whole genome shotgun (WGS) entry which is preliminary data.</text>
</comment>
<gene>
    <name evidence="2" type="ORF">IM725_15990</name>
</gene>
<keyword evidence="1" id="KW-0472">Membrane</keyword>
<dbReference type="InterPro" id="IPR023353">
    <property type="entry name" value="LemA-like_dom_sf"/>
</dbReference>
<reference evidence="2 3" key="1">
    <citation type="submission" date="2020-10" db="EMBL/GenBank/DDBJ databases">
        <title>Draft genome of Ramlibacter aquaticus LMG 30558.</title>
        <authorList>
            <person name="Props R."/>
        </authorList>
    </citation>
    <scope>NUCLEOTIDE SEQUENCE [LARGE SCALE GENOMIC DNA]</scope>
    <source>
        <strain evidence="2 3">LMG 30558</strain>
    </source>
</reference>
<keyword evidence="1" id="KW-1133">Transmembrane helix</keyword>
<dbReference type="Proteomes" id="UP000715965">
    <property type="component" value="Unassembled WGS sequence"/>
</dbReference>
<keyword evidence="3" id="KW-1185">Reference proteome</keyword>
<organism evidence="2 3">
    <name type="scientific">Ramlibacter aquaticus</name>
    <dbReference type="NCBI Taxonomy" id="2780094"/>
    <lineage>
        <taxon>Bacteria</taxon>
        <taxon>Pseudomonadati</taxon>
        <taxon>Pseudomonadota</taxon>
        <taxon>Betaproteobacteria</taxon>
        <taxon>Burkholderiales</taxon>
        <taxon>Comamonadaceae</taxon>
        <taxon>Ramlibacter</taxon>
    </lineage>
</organism>
<name>A0ABR9SI82_9BURK</name>
<dbReference type="Gene3D" id="1.20.1440.20">
    <property type="entry name" value="LemA-like domain"/>
    <property type="match status" value="1"/>
</dbReference>
<proteinExistence type="predicted"/>
<feature type="transmembrane region" description="Helical" evidence="1">
    <location>
        <begin position="151"/>
        <end position="169"/>
    </location>
</feature>
<dbReference type="EMBL" id="JADDOJ010000077">
    <property type="protein sequence ID" value="MBE7942076.1"/>
    <property type="molecule type" value="Genomic_DNA"/>
</dbReference>
<evidence type="ECO:0000313" key="3">
    <source>
        <dbReference type="Proteomes" id="UP000715965"/>
    </source>
</evidence>
<accession>A0ABR9SI82</accession>
<sequence>MDHWLTWTACAVLLFWGVGAYNRLVRLRAEAHAAFAAVEAEFTRQVELVRGELPPPQPGGSEGLFVALHAAATQFAATLAAARARPLEPGGIAALSAAEGVLSLAWERVEREDAHDLAGPRLPENLSLRRAQLALQARAAAEQFNAAVARYNAAIAQFPALLLALLFGFRPGRSIEARLPGLAGG</sequence>